<dbReference type="Pfam" id="PF08808">
    <property type="entry name" value="RES"/>
    <property type="match status" value="1"/>
</dbReference>
<dbReference type="EMBL" id="CP007152">
    <property type="protein sequence ID" value="AHI32762.1"/>
    <property type="molecule type" value="Genomic_DNA"/>
</dbReference>
<dbReference type="Proteomes" id="UP000035081">
    <property type="component" value="Chromosome"/>
</dbReference>
<accession>W5YU47</accession>
<evidence type="ECO:0000313" key="2">
    <source>
        <dbReference type="EMBL" id="AHI32762.1"/>
    </source>
</evidence>
<dbReference type="KEGG" id="msr:AU15_20675"/>
<gene>
    <name evidence="2" type="ORF">AU15_20675</name>
</gene>
<dbReference type="AlphaFoldDB" id="W5YU47"/>
<evidence type="ECO:0000313" key="3">
    <source>
        <dbReference type="Proteomes" id="UP000035081"/>
    </source>
</evidence>
<dbReference type="InterPro" id="IPR014914">
    <property type="entry name" value="RES_dom"/>
</dbReference>
<evidence type="ECO:0000259" key="1">
    <source>
        <dbReference type="SMART" id="SM00953"/>
    </source>
</evidence>
<dbReference type="InterPro" id="IPR041206">
    <property type="entry name" value="HEPN/RES_NTD1"/>
</dbReference>
<protein>
    <recommendedName>
        <fullName evidence="1">RES domain-containing protein</fullName>
    </recommendedName>
</protein>
<organism evidence="2 3">
    <name type="scientific">Marinobacter salarius</name>
    <dbReference type="NCBI Taxonomy" id="1420917"/>
    <lineage>
        <taxon>Bacteria</taxon>
        <taxon>Pseudomonadati</taxon>
        <taxon>Pseudomonadota</taxon>
        <taxon>Gammaproteobacteria</taxon>
        <taxon>Pseudomonadales</taxon>
        <taxon>Marinobacteraceae</taxon>
        <taxon>Marinobacter</taxon>
    </lineage>
</organism>
<dbReference type="Pfam" id="PF18870">
    <property type="entry name" value="HEPN_RES_NTD1"/>
    <property type="match status" value="1"/>
</dbReference>
<dbReference type="HOGENOM" id="CLU_042379_0_0_6"/>
<dbReference type="SMART" id="SM00953">
    <property type="entry name" value="RES"/>
    <property type="match status" value="1"/>
</dbReference>
<sequence>MTPEDDELTDDDEKWVCFHCIDEPCLSSQIQICPSHSCSYCGKFAPAWTLQAVAEAIFLVVEEHFRQVSWDSSPFNQEIGSEVAWVIGSTAEISDDALIEDVRELCEEMATSEMEYYEIPDPAPYSRGSEYIETPTDTYSWSSKWRDFQTILKEQSRFFNQEARSILEEIFADIDTLVSKEGEPVLTHAGPNTSIPELFRARNFYDIDELARALGTPDEDLGPPPSKYASAGRMNAQGISAFYGSDSPKVCLAEVRPPVGSWVAIAAFELIRPLNLLNLPLLQQLEYPEGSLFEPGYSNKLARFEFLRALTDVIARPVMPQDENTDYLTTQAVADFLSMNGKTNVDGIIFPSVQSPSEGRNIVLFHKSSLVEKRKLPKGTDIYCQSRSFEDDQWITEFHVFEELPEQSKDDTPNSIHSFGLFPVHHGFPTDRVETREPTLRVKMKELSVHQIKAASFTEQRFDVERTQTTGNKRFEEF</sequence>
<feature type="domain" description="RES" evidence="1">
    <location>
        <begin position="217"/>
        <end position="377"/>
    </location>
</feature>
<name>W5YU47_9GAMM</name>
<proteinExistence type="predicted"/>
<reference evidence="2 3" key="1">
    <citation type="journal article" date="2014" name="Genome Announc.">
        <title>Draft Genome Sequences of Marinobacter similis A3d10T and Marinobacter salarius R9SW1T.</title>
        <authorList>
            <person name="Ivanova E.P."/>
            <person name="Ng H.J."/>
            <person name="Webb H.K."/>
            <person name="Feng G."/>
            <person name="Oshima K."/>
            <person name="Hattori M."/>
            <person name="Ohkuma M."/>
            <person name="Sergeev A.F."/>
            <person name="Mikhailov V.V."/>
            <person name="Crawford R.J."/>
            <person name="Sawabe T."/>
        </authorList>
    </citation>
    <scope>NUCLEOTIDE SEQUENCE [LARGE SCALE GENOMIC DNA]</scope>
    <source>
        <strain evidence="3">A3d10 and R9SW1</strain>
    </source>
</reference>